<reference evidence="8" key="1">
    <citation type="submission" date="2015-10" db="EMBL/GenBank/DDBJ databases">
        <title>Metagenome-Assembled Genomes uncover a global brackish microbiome.</title>
        <authorList>
            <person name="Hugerth L.W."/>
            <person name="Larsson J."/>
            <person name="Alneberg J."/>
            <person name="Lindh M.V."/>
            <person name="Legrand C."/>
            <person name="Pinhassi J."/>
            <person name="Andersson A."/>
        </authorList>
    </citation>
    <scope>NUCLEOTIDE SEQUENCE [LARGE SCALE GENOMIC DNA]</scope>
</reference>
<feature type="domain" description="TonB C-terminal" evidence="6">
    <location>
        <begin position="139"/>
        <end position="188"/>
    </location>
</feature>
<protein>
    <recommendedName>
        <fullName evidence="6">TonB C-terminal domain-containing protein</fullName>
    </recommendedName>
</protein>
<sequence length="205" mass="23343">MQPLIYKQRIHRWGFRKSLFASLGFHLFVLFGISFVVIQQPWKFQEETIVNVKFANSAFDMAGQSFGEESASKQKIKSGALVTQDVTLQADSQFSVRRLEANSTLNSFEAVYLNAWQRKIEMAGYYEIASSNLSKGNFRVQIKSVIDAMGNLLSAEILQSSGDLVLDSMALRILRQSSPFQPFSVEMLSQYEQLEIVRDWNFTNS</sequence>
<keyword evidence="4 5" id="KW-0472">Membrane</keyword>
<proteinExistence type="predicted"/>
<evidence type="ECO:0000256" key="5">
    <source>
        <dbReference type="SAM" id="Phobius"/>
    </source>
</evidence>
<evidence type="ECO:0000256" key="1">
    <source>
        <dbReference type="ARBA" id="ARBA00004167"/>
    </source>
</evidence>
<dbReference type="Gene3D" id="3.30.1150.10">
    <property type="match status" value="1"/>
</dbReference>
<dbReference type="NCBIfam" id="TIGR01352">
    <property type="entry name" value="tonB_Cterm"/>
    <property type="match status" value="1"/>
</dbReference>
<dbReference type="GO" id="GO:0016020">
    <property type="term" value="C:membrane"/>
    <property type="evidence" value="ECO:0007669"/>
    <property type="project" value="UniProtKB-SubCell"/>
</dbReference>
<evidence type="ECO:0000313" key="8">
    <source>
        <dbReference type="Proteomes" id="UP000050874"/>
    </source>
</evidence>
<evidence type="ECO:0000256" key="2">
    <source>
        <dbReference type="ARBA" id="ARBA00022692"/>
    </source>
</evidence>
<keyword evidence="2 5" id="KW-0812">Transmembrane</keyword>
<gene>
    <name evidence="7" type="ORF">ABR63_00245</name>
</gene>
<comment type="subcellular location">
    <subcellularLocation>
        <location evidence="1">Membrane</location>
        <topology evidence="1">Single-pass membrane protein</topology>
    </subcellularLocation>
</comment>
<keyword evidence="3 5" id="KW-1133">Transmembrane helix</keyword>
<dbReference type="InterPro" id="IPR006260">
    <property type="entry name" value="TonB/TolA_C"/>
</dbReference>
<evidence type="ECO:0000256" key="3">
    <source>
        <dbReference type="ARBA" id="ARBA00022989"/>
    </source>
</evidence>
<dbReference type="AlphaFoldDB" id="A0A0R2PW07"/>
<dbReference type="Proteomes" id="UP000050874">
    <property type="component" value="Unassembled WGS sequence"/>
</dbReference>
<dbReference type="SUPFAM" id="SSF74653">
    <property type="entry name" value="TolA/TonB C-terminal domain"/>
    <property type="match status" value="1"/>
</dbReference>
<feature type="transmembrane region" description="Helical" evidence="5">
    <location>
        <begin position="20"/>
        <end position="38"/>
    </location>
</feature>
<dbReference type="EMBL" id="LIAV01000025">
    <property type="protein sequence ID" value="KRO41122.1"/>
    <property type="molecule type" value="Genomic_DNA"/>
</dbReference>
<accession>A0A0R2PW07</accession>
<comment type="caution">
    <text evidence="7">The sequence shown here is derived from an EMBL/GenBank/DDBJ whole genome shotgun (WGS) entry which is preliminary data.</text>
</comment>
<organism evidence="7 8">
    <name type="scientific">SAR86 cluster bacterium BACL1 MAG-120920-bin57</name>
    <dbReference type="NCBI Taxonomy" id="1655571"/>
    <lineage>
        <taxon>Bacteria</taxon>
        <taxon>Pseudomonadati</taxon>
        <taxon>Pseudomonadota</taxon>
        <taxon>Gammaproteobacteria</taxon>
        <taxon>SAR86 cluster</taxon>
    </lineage>
</organism>
<dbReference type="GO" id="GO:0055085">
    <property type="term" value="P:transmembrane transport"/>
    <property type="evidence" value="ECO:0007669"/>
    <property type="project" value="InterPro"/>
</dbReference>
<evidence type="ECO:0000259" key="6">
    <source>
        <dbReference type="Pfam" id="PF03544"/>
    </source>
</evidence>
<evidence type="ECO:0000256" key="4">
    <source>
        <dbReference type="ARBA" id="ARBA00023136"/>
    </source>
</evidence>
<dbReference type="Pfam" id="PF03544">
    <property type="entry name" value="TonB_C"/>
    <property type="match status" value="1"/>
</dbReference>
<evidence type="ECO:0000313" key="7">
    <source>
        <dbReference type="EMBL" id="KRO41122.1"/>
    </source>
</evidence>
<name>A0A0R2PW07_9GAMM</name>
<dbReference type="InterPro" id="IPR037682">
    <property type="entry name" value="TonB_C"/>
</dbReference>